<dbReference type="eggNOG" id="COG0513">
    <property type="taxonomic scope" value="Bacteria"/>
</dbReference>
<evidence type="ECO:0000256" key="6">
    <source>
        <dbReference type="ARBA" id="ARBA00022840"/>
    </source>
</evidence>
<sequence>MSNDVTFAQLGLSSEILHAVNDEGYVNPTPIQAQVIPSILAGKDVMASAQTGTGKTAGFTLPLLYRLQAYANTSVSPARHPVRALIMAPTRELAMQIDESVRKYGKYLALRTAVVFGGINIEPQIAALQAGVEILVATPGRLLDLVEQKAVNFSKTEILVLDEADRMLDMGFLPDIKRVMALLSPQRQSLMFSATFSGEIRKLADSLLKQPVRIEAAVQNTVNESISHVIHWVKPDSKFALLLHLIRQQNLKQALIFVKTKHGASHLAQMLSRHEISAVAIHGDRNQQQRTQALAEFKHGDVQILVATDVAARGIDIEKLSHVINYELPGNPEDYVHRIGRTGRAGSKGKAISLVSEHEKELLANIEKLLNAKLETEQIAGFDAEQFARSLPDRKNRMSAGNSRYGNKPMENGSEKSRSEKHRKLPSSQKYSGSRRGGTQKYSDPIFTQPYVPQANSTQSTTPKQPEIQSLFLTYRQEKKTIPALFTALSKSKAGQEN</sequence>
<dbReference type="PROSITE" id="PS51192">
    <property type="entry name" value="HELICASE_ATP_BIND_1"/>
    <property type="match status" value="1"/>
</dbReference>
<evidence type="ECO:0000256" key="5">
    <source>
        <dbReference type="ARBA" id="ARBA00022806"/>
    </source>
</evidence>
<dbReference type="Pfam" id="PF00271">
    <property type="entry name" value="Helicase_C"/>
    <property type="match status" value="1"/>
</dbReference>
<dbReference type="PANTHER" id="PTHR47959">
    <property type="entry name" value="ATP-DEPENDENT RNA HELICASE RHLE-RELATED"/>
    <property type="match status" value="1"/>
</dbReference>
<dbReference type="HOGENOM" id="CLU_003041_28_3_4"/>
<dbReference type="PROSITE" id="PS51194">
    <property type="entry name" value="HELICASE_CTER"/>
    <property type="match status" value="1"/>
</dbReference>
<dbReference type="SMART" id="SM00490">
    <property type="entry name" value="HELICc"/>
    <property type="match status" value="1"/>
</dbReference>
<evidence type="ECO:0000256" key="2">
    <source>
        <dbReference type="ARBA" id="ARBA00022490"/>
    </source>
</evidence>
<dbReference type="CDD" id="cd00268">
    <property type="entry name" value="DEADc"/>
    <property type="match status" value="1"/>
</dbReference>
<dbReference type="InterPro" id="IPR014001">
    <property type="entry name" value="Helicase_ATP-bd"/>
</dbReference>
<dbReference type="OrthoDB" id="5297934at2"/>
<evidence type="ECO:0000313" key="16">
    <source>
        <dbReference type="EMBL" id="CAD85951.1"/>
    </source>
</evidence>
<dbReference type="GO" id="GO:0005829">
    <property type="term" value="C:cytosol"/>
    <property type="evidence" value="ECO:0007669"/>
    <property type="project" value="TreeGrafter"/>
</dbReference>
<dbReference type="EMBL" id="AL954747">
    <property type="protein sequence ID" value="CAD85951.1"/>
    <property type="molecule type" value="Genomic_DNA"/>
</dbReference>
<dbReference type="RefSeq" id="WP_011112556.1">
    <property type="nucleotide sequence ID" value="NC_004757.1"/>
</dbReference>
<evidence type="ECO:0000256" key="10">
    <source>
        <dbReference type="PROSITE-ProRule" id="PRU00552"/>
    </source>
</evidence>
<dbReference type="GeneID" id="87105177"/>
<dbReference type="InterPro" id="IPR000629">
    <property type="entry name" value="RNA-helicase_DEAD-box_CS"/>
</dbReference>
<evidence type="ECO:0000256" key="8">
    <source>
        <dbReference type="ARBA" id="ARBA00047984"/>
    </source>
</evidence>
<dbReference type="Gene3D" id="3.40.50.300">
    <property type="entry name" value="P-loop containing nucleotide triphosphate hydrolases"/>
    <property type="match status" value="2"/>
</dbReference>
<proteinExistence type="inferred from homology"/>
<dbReference type="EC" id="3.6.4.13" evidence="1"/>
<comment type="similarity">
    <text evidence="7 11">Belongs to the DEAD box helicase family.</text>
</comment>
<evidence type="ECO:0000313" key="17">
    <source>
        <dbReference type="Proteomes" id="UP000001416"/>
    </source>
</evidence>
<evidence type="ECO:0000256" key="3">
    <source>
        <dbReference type="ARBA" id="ARBA00022741"/>
    </source>
</evidence>
<evidence type="ECO:0000256" key="9">
    <source>
        <dbReference type="ARBA" id="ARBA00074363"/>
    </source>
</evidence>
<dbReference type="InterPro" id="IPR014014">
    <property type="entry name" value="RNA_helicase_DEAD_Q_motif"/>
</dbReference>
<dbReference type="SMR" id="Q82T78"/>
<keyword evidence="17" id="KW-1185">Reference proteome</keyword>
<feature type="short sequence motif" description="Q motif" evidence="10">
    <location>
        <begin position="5"/>
        <end position="33"/>
    </location>
</feature>
<keyword evidence="3 11" id="KW-0547">Nucleotide-binding</keyword>
<dbReference type="InterPro" id="IPR001650">
    <property type="entry name" value="Helicase_C-like"/>
</dbReference>
<dbReference type="GO" id="GO:0003724">
    <property type="term" value="F:RNA helicase activity"/>
    <property type="evidence" value="ECO:0007669"/>
    <property type="project" value="UniProtKB-EC"/>
</dbReference>
<keyword evidence="4 11" id="KW-0378">Hydrolase</keyword>
<dbReference type="KEGG" id="neu:NE2040"/>
<dbReference type="GO" id="GO:0016787">
    <property type="term" value="F:hydrolase activity"/>
    <property type="evidence" value="ECO:0007669"/>
    <property type="project" value="UniProtKB-KW"/>
</dbReference>
<feature type="compositionally biased region" description="Polar residues" evidence="12">
    <location>
        <begin position="454"/>
        <end position="468"/>
    </location>
</feature>
<dbReference type="InterPro" id="IPR044742">
    <property type="entry name" value="DEAD/DEAH_RhlB"/>
</dbReference>
<reference evidence="16 17" key="1">
    <citation type="journal article" date="2003" name="J. Bacteriol.">
        <title>Complete genome sequence of the ammonia-oxidizing bacterium and obligate chemolithoautotroph Nitrosomonas europaea.</title>
        <authorList>
            <person name="Chain P."/>
            <person name="Lamerdin J."/>
            <person name="Larimer F."/>
            <person name="Regala W."/>
            <person name="Land M."/>
            <person name="Hauser L."/>
            <person name="Hooper A."/>
            <person name="Klotz M."/>
            <person name="Norton J."/>
            <person name="Sayavedra-Soto L."/>
            <person name="Arciero D."/>
            <person name="Hommes N."/>
            <person name="Whittaker M."/>
            <person name="Arp D."/>
        </authorList>
    </citation>
    <scope>NUCLEOTIDE SEQUENCE [LARGE SCALE GENOMIC DNA]</scope>
    <source>
        <strain evidence="17">ATCC 19718 / CIP 103999 / KCTC 2705 / NBRC 14298</strain>
    </source>
</reference>
<dbReference type="GO" id="GO:0009266">
    <property type="term" value="P:response to temperature stimulus"/>
    <property type="evidence" value="ECO:0007669"/>
    <property type="project" value="UniProtKB-ARBA"/>
</dbReference>
<dbReference type="InterPro" id="IPR011545">
    <property type="entry name" value="DEAD/DEAH_box_helicase_dom"/>
</dbReference>
<evidence type="ECO:0000259" key="14">
    <source>
        <dbReference type="PROSITE" id="PS51194"/>
    </source>
</evidence>
<gene>
    <name evidence="16" type="primary">rhlE</name>
    <name evidence="16" type="ordered locus">NE2040</name>
</gene>
<dbReference type="GO" id="GO:0003676">
    <property type="term" value="F:nucleic acid binding"/>
    <property type="evidence" value="ECO:0007669"/>
    <property type="project" value="InterPro"/>
</dbReference>
<keyword evidence="2" id="KW-0963">Cytoplasm</keyword>
<dbReference type="GO" id="GO:0005524">
    <property type="term" value="F:ATP binding"/>
    <property type="evidence" value="ECO:0007669"/>
    <property type="project" value="UniProtKB-KW"/>
</dbReference>
<dbReference type="SMART" id="SM00487">
    <property type="entry name" value="DEXDc"/>
    <property type="match status" value="1"/>
</dbReference>
<dbReference type="Proteomes" id="UP000001416">
    <property type="component" value="Chromosome"/>
</dbReference>
<dbReference type="STRING" id="228410.NE2040"/>
<dbReference type="InterPro" id="IPR050079">
    <property type="entry name" value="DEAD_box_RNA_helicase"/>
</dbReference>
<dbReference type="AlphaFoldDB" id="Q82T78"/>
<dbReference type="FunFam" id="3.40.50.300:FF:000108">
    <property type="entry name" value="ATP-dependent RNA helicase RhlE"/>
    <property type="match status" value="1"/>
</dbReference>
<name>Q82T78_NITEU</name>
<feature type="domain" description="Helicase ATP-binding" evidence="13">
    <location>
        <begin position="36"/>
        <end position="214"/>
    </location>
</feature>
<evidence type="ECO:0000256" key="7">
    <source>
        <dbReference type="ARBA" id="ARBA00038437"/>
    </source>
</evidence>
<organism evidence="16 17">
    <name type="scientific">Nitrosomonas europaea (strain ATCC 19718 / CIP 103999 / KCTC 2705 / NBRC 14298)</name>
    <dbReference type="NCBI Taxonomy" id="228410"/>
    <lineage>
        <taxon>Bacteria</taxon>
        <taxon>Pseudomonadati</taxon>
        <taxon>Pseudomonadota</taxon>
        <taxon>Betaproteobacteria</taxon>
        <taxon>Nitrosomonadales</taxon>
        <taxon>Nitrosomonadaceae</taxon>
        <taxon>Nitrosomonas</taxon>
    </lineage>
</organism>
<dbReference type="InterPro" id="IPR027417">
    <property type="entry name" value="P-loop_NTPase"/>
</dbReference>
<dbReference type="PANTHER" id="PTHR47959:SF13">
    <property type="entry name" value="ATP-DEPENDENT RNA HELICASE RHLE"/>
    <property type="match status" value="1"/>
</dbReference>
<feature type="domain" description="Helicase C-terminal" evidence="14">
    <location>
        <begin position="225"/>
        <end position="385"/>
    </location>
</feature>
<keyword evidence="6 11" id="KW-0067">ATP-binding</keyword>
<dbReference type="PROSITE" id="PS51195">
    <property type="entry name" value="Q_MOTIF"/>
    <property type="match status" value="1"/>
</dbReference>
<evidence type="ECO:0000256" key="4">
    <source>
        <dbReference type="ARBA" id="ARBA00022801"/>
    </source>
</evidence>
<dbReference type="CDD" id="cd18787">
    <property type="entry name" value="SF2_C_DEAD"/>
    <property type="match status" value="1"/>
</dbReference>
<comment type="catalytic activity">
    <reaction evidence="8">
        <text>ATP + H2O = ADP + phosphate + H(+)</text>
        <dbReference type="Rhea" id="RHEA:13065"/>
        <dbReference type="ChEBI" id="CHEBI:15377"/>
        <dbReference type="ChEBI" id="CHEBI:15378"/>
        <dbReference type="ChEBI" id="CHEBI:30616"/>
        <dbReference type="ChEBI" id="CHEBI:43474"/>
        <dbReference type="ChEBI" id="CHEBI:456216"/>
        <dbReference type="EC" id="3.6.4.13"/>
    </reaction>
</comment>
<dbReference type="Pfam" id="PF00270">
    <property type="entry name" value="DEAD"/>
    <property type="match status" value="1"/>
</dbReference>
<dbReference type="PROSITE" id="PS00039">
    <property type="entry name" value="DEAD_ATP_HELICASE"/>
    <property type="match status" value="1"/>
</dbReference>
<accession>Q82T78</accession>
<protein>
    <recommendedName>
        <fullName evidence="9">DEAD-box ATP-dependent RNA helicase RhpA</fullName>
        <ecNumber evidence="1">3.6.4.13</ecNumber>
    </recommendedName>
</protein>
<dbReference type="PhylomeDB" id="Q82T78"/>
<dbReference type="SUPFAM" id="SSF52540">
    <property type="entry name" value="P-loop containing nucleoside triphosphate hydrolases"/>
    <property type="match status" value="1"/>
</dbReference>
<evidence type="ECO:0000256" key="11">
    <source>
        <dbReference type="RuleBase" id="RU000492"/>
    </source>
</evidence>
<evidence type="ECO:0000259" key="13">
    <source>
        <dbReference type="PROSITE" id="PS51192"/>
    </source>
</evidence>
<evidence type="ECO:0000259" key="15">
    <source>
        <dbReference type="PROSITE" id="PS51195"/>
    </source>
</evidence>
<evidence type="ECO:0000256" key="1">
    <source>
        <dbReference type="ARBA" id="ARBA00012552"/>
    </source>
</evidence>
<dbReference type="GO" id="GO:0042255">
    <property type="term" value="P:ribosome assembly"/>
    <property type="evidence" value="ECO:0007669"/>
    <property type="project" value="UniProtKB-ARBA"/>
</dbReference>
<evidence type="ECO:0000256" key="12">
    <source>
        <dbReference type="SAM" id="MobiDB-lite"/>
    </source>
</evidence>
<keyword evidence="5 11" id="KW-0347">Helicase</keyword>
<feature type="domain" description="DEAD-box RNA helicase Q" evidence="15">
    <location>
        <begin position="5"/>
        <end position="33"/>
    </location>
</feature>
<feature type="region of interest" description="Disordered" evidence="12">
    <location>
        <begin position="390"/>
        <end position="468"/>
    </location>
</feature>